<comment type="caution">
    <text evidence="2">The sequence shown here is derived from an EMBL/GenBank/DDBJ whole genome shotgun (WGS) entry which is preliminary data.</text>
</comment>
<dbReference type="EC" id="3.6.1.12" evidence="1"/>
<comment type="catalytic activity">
    <reaction evidence="1">
        <text>dCTP + H2O = dCMP + diphosphate + H(+)</text>
        <dbReference type="Rhea" id="RHEA:22636"/>
        <dbReference type="ChEBI" id="CHEBI:15377"/>
        <dbReference type="ChEBI" id="CHEBI:15378"/>
        <dbReference type="ChEBI" id="CHEBI:33019"/>
        <dbReference type="ChEBI" id="CHEBI:57566"/>
        <dbReference type="ChEBI" id="CHEBI:61481"/>
        <dbReference type="EC" id="3.6.1.12"/>
    </reaction>
</comment>
<dbReference type="OrthoDB" id="430380at2759"/>
<organism evidence="2 3">
    <name type="scientific">Cryptosporidium andersoni</name>
    <dbReference type="NCBI Taxonomy" id="117008"/>
    <lineage>
        <taxon>Eukaryota</taxon>
        <taxon>Sar</taxon>
        <taxon>Alveolata</taxon>
        <taxon>Apicomplexa</taxon>
        <taxon>Conoidasida</taxon>
        <taxon>Coccidia</taxon>
        <taxon>Eucoccidiorida</taxon>
        <taxon>Eimeriorina</taxon>
        <taxon>Cryptosporidiidae</taxon>
        <taxon>Cryptosporidium</taxon>
    </lineage>
</organism>
<keyword evidence="1" id="KW-0378">Hydrolase</keyword>
<reference evidence="2 3" key="1">
    <citation type="submission" date="2016-10" db="EMBL/GenBank/DDBJ databases">
        <title>Reductive evolution of mitochondrial metabolism and differential evolution of invasion-related proteins in Cryptosporidium.</title>
        <authorList>
            <person name="Liu S."/>
            <person name="Roellig D.M."/>
            <person name="Guo Y."/>
            <person name="Li N."/>
            <person name="Frace M.A."/>
            <person name="Tang K."/>
            <person name="Zhang L."/>
            <person name="Feng Y."/>
            <person name="Xiao L."/>
        </authorList>
    </citation>
    <scope>NUCLEOTIDE SEQUENCE [LARGE SCALE GENOMIC DNA]</scope>
    <source>
        <strain evidence="2">30847</strain>
    </source>
</reference>
<dbReference type="GO" id="GO:0042262">
    <property type="term" value="P:DNA protection"/>
    <property type="evidence" value="ECO:0007669"/>
    <property type="project" value="UniProtKB-UniRule"/>
</dbReference>
<comment type="cofactor">
    <cofactor evidence="1">
        <name>Mg(2+)</name>
        <dbReference type="ChEBI" id="CHEBI:18420"/>
    </cofactor>
</comment>
<accession>A0A1J4MUF6</accession>
<dbReference type="GO" id="GO:0006253">
    <property type="term" value="P:dCTP catabolic process"/>
    <property type="evidence" value="ECO:0007669"/>
    <property type="project" value="UniProtKB-UniRule"/>
</dbReference>
<keyword evidence="1" id="KW-0963">Cytoplasm</keyword>
<dbReference type="Proteomes" id="UP000186804">
    <property type="component" value="Unassembled WGS sequence"/>
</dbReference>
<keyword evidence="3" id="KW-1185">Reference proteome</keyword>
<evidence type="ECO:0000313" key="2">
    <source>
        <dbReference type="EMBL" id="OII76676.1"/>
    </source>
</evidence>
<dbReference type="PANTHER" id="PTHR46523:SF1">
    <property type="entry name" value="DCTP PYROPHOSPHATASE 1"/>
    <property type="match status" value="1"/>
</dbReference>
<comment type="subunit">
    <text evidence="1">Homotetramer.</text>
</comment>
<dbReference type="SUPFAM" id="SSF101386">
    <property type="entry name" value="all-alpha NTP pyrophosphatases"/>
    <property type="match status" value="1"/>
</dbReference>
<evidence type="ECO:0000313" key="3">
    <source>
        <dbReference type="Proteomes" id="UP000186804"/>
    </source>
</evidence>
<dbReference type="InterPro" id="IPR052555">
    <property type="entry name" value="dCTP_Pyrophosphatase"/>
</dbReference>
<comment type="subcellular location">
    <subcellularLocation>
        <location evidence="1">Cytoplasm</location>
        <location evidence="1">Cytosol</location>
    </subcellularLocation>
</comment>
<protein>
    <recommendedName>
        <fullName evidence="1">dCTP pyrophosphatase 1</fullName>
        <ecNumber evidence="1">3.6.1.12</ecNumber>
    </recommendedName>
</protein>
<dbReference type="GO" id="GO:0047840">
    <property type="term" value="F:dCTP diphosphatase activity"/>
    <property type="evidence" value="ECO:0007669"/>
    <property type="project" value="UniProtKB-UniRule"/>
</dbReference>
<keyword evidence="1" id="KW-0479">Metal-binding</keyword>
<dbReference type="AlphaFoldDB" id="A0A1J4MUF6"/>
<dbReference type="InterPro" id="IPR025984">
    <property type="entry name" value="DCTPP"/>
</dbReference>
<proteinExistence type="predicted"/>
<evidence type="ECO:0000256" key="1">
    <source>
        <dbReference type="PIRNR" id="PIRNR029826"/>
    </source>
</evidence>
<dbReference type="PANTHER" id="PTHR46523">
    <property type="entry name" value="DCTP PYROPHOSPHATASE 1"/>
    <property type="match status" value="1"/>
</dbReference>
<dbReference type="RefSeq" id="XP_067068522.1">
    <property type="nucleotide sequence ID" value="XM_067213025.1"/>
</dbReference>
<sequence>MNTEEGQLNSKITYLNVDNTYDMWESLTFEEVRRLHDKFVEERFWSQFHTPRNVLLALVGEVGEICELFQWKSNVEIGLKDWSEKEKVEVAEEIADATIYLIRLAHLCNIDISKAIKSKMEKNCIKYPVEFVKGNPAKYTTYQNIENKDYSNNL</sequence>
<dbReference type="VEuPathDB" id="CryptoDB:cand_027970"/>
<dbReference type="CDD" id="cd11537">
    <property type="entry name" value="NTP-PPase_RS21-C6_like"/>
    <property type="match status" value="1"/>
</dbReference>
<dbReference type="GO" id="GO:0005829">
    <property type="term" value="C:cytosol"/>
    <property type="evidence" value="ECO:0007669"/>
    <property type="project" value="UniProtKB-SubCell"/>
</dbReference>
<dbReference type="Pfam" id="PF12643">
    <property type="entry name" value="MazG-like"/>
    <property type="match status" value="1"/>
</dbReference>
<dbReference type="Gene3D" id="1.10.287.1080">
    <property type="entry name" value="MazG-like"/>
    <property type="match status" value="1"/>
</dbReference>
<dbReference type="EMBL" id="LRBS01000053">
    <property type="protein sequence ID" value="OII76676.1"/>
    <property type="molecule type" value="Genomic_DNA"/>
</dbReference>
<dbReference type="GO" id="GO:0000287">
    <property type="term" value="F:magnesium ion binding"/>
    <property type="evidence" value="ECO:0007669"/>
    <property type="project" value="UniProtKB-UniRule"/>
</dbReference>
<name>A0A1J4MUF6_9CRYT</name>
<comment type="function">
    <text evidence="1">Hydrolyzes deoxynucleoside triphosphates (dNTPs) to the corresponding nucleoside monophosphates. Has a strong preference for dCTP and its analogs including 5-iodo-dCTP and 5-methyl-dCTP for which it may even have a higher efficiency. May protect DNA or RNA against the incorporation of these genotoxic nucleotide analogs through their catabolism.</text>
</comment>
<gene>
    <name evidence="2" type="ORF">cand_027970</name>
</gene>
<dbReference type="GeneID" id="92366981"/>
<keyword evidence="1" id="KW-0460">Magnesium</keyword>